<evidence type="ECO:0000259" key="13">
    <source>
        <dbReference type="PROSITE" id="PS51198"/>
    </source>
</evidence>
<comment type="catalytic activity">
    <reaction evidence="8">
        <text>Couples ATP hydrolysis with the unwinding of duplex DNA by translocating in the 3'-5' direction.</text>
        <dbReference type="EC" id="5.6.2.4"/>
    </reaction>
</comment>
<dbReference type="Pfam" id="PF00270">
    <property type="entry name" value="DEAD"/>
    <property type="match status" value="1"/>
</dbReference>
<dbReference type="CDD" id="cd17932">
    <property type="entry name" value="DEXQc_UvrD"/>
    <property type="match status" value="1"/>
</dbReference>
<dbReference type="PROSITE" id="PS51192">
    <property type="entry name" value="HELICASE_ATP_BIND_1"/>
    <property type="match status" value="1"/>
</dbReference>
<evidence type="ECO:0000256" key="7">
    <source>
        <dbReference type="ARBA" id="ARBA00023235"/>
    </source>
</evidence>
<name>A0A495V590_9GAMM</name>
<keyword evidence="3 10" id="KW-0378">Hydrolase</keyword>
<evidence type="ECO:0000256" key="5">
    <source>
        <dbReference type="ARBA" id="ARBA00022840"/>
    </source>
</evidence>
<dbReference type="SUPFAM" id="SSF52540">
    <property type="entry name" value="P-loop containing nucleoside triphosphate hydrolases"/>
    <property type="match status" value="2"/>
</dbReference>
<dbReference type="GO" id="GO:0006281">
    <property type="term" value="P:DNA repair"/>
    <property type="evidence" value="ECO:0007669"/>
    <property type="project" value="TreeGrafter"/>
</dbReference>
<dbReference type="InterPro" id="IPR014017">
    <property type="entry name" value="DNA_helicase_UvrD-like_C"/>
</dbReference>
<dbReference type="EC" id="5.6.2.4" evidence="9"/>
<dbReference type="GO" id="GO:0006310">
    <property type="term" value="P:DNA recombination"/>
    <property type="evidence" value="ECO:0007669"/>
    <property type="project" value="InterPro"/>
</dbReference>
<evidence type="ECO:0000256" key="2">
    <source>
        <dbReference type="ARBA" id="ARBA00022741"/>
    </source>
</evidence>
<dbReference type="GO" id="GO:0009378">
    <property type="term" value="F:four-way junction helicase activity"/>
    <property type="evidence" value="ECO:0007669"/>
    <property type="project" value="TreeGrafter"/>
</dbReference>
<accession>A0A495V590</accession>
<sequence>MHTSAAGNGERDLIRVFQFCFRGATLLEANATGGDGLAAVFRLLSGELPSVTEVRETLLSRWQDRACSSVAPRLILDHLANPDRRPVLAYAAAWLQVAGGNSVLPPWVRHRFPGTVTLLKALRGNPCEDPGCAWCREVNDPRAQLARWFGFDAFRAEPQAQDGESLQEIVVRDGIADRSLLAILPTGGGKSLCFQLPALVRAHRRGTLSVVVSPLQALMKDQVDNLVKKTGATSAAAIYGLLTPPERGDVMERVRLGDIALLYISPEQLRNRSVADVLASREIGCWVFDEAHCLSKWGHDFRPDYLYAGRFIRTLAERQGVPVPPVACFTATAKRDVKAEILAYFREELGLDLVDYAGGVERDNLEFEVQVVGKHEKDARIHAILTEHLGPPRSSEDPDPTGGAAVVYASTRKGTETLAECLGRQGWAVEAFHAGIPAPEKKRIQEAFVAGELQVICATNAFGMGVDKEDVRLVVHADIPGSLESYIQEAGRAGRDRKPAACVLLYDEQDIESQFRMESLSELSRRDIAEILRGVRRAKRDREGVVVVTSGELLRDEDLRLGFDPEATDADTRVRIAIAWLERAGLVERNENRTFVFQGRPAVASLEEAERRIRGLGLSAAQGRRWLAILEAMLNADPNDAFTADDLARLPAFVRTAEGQTASPDPVPPWDRGDTPSQRVLRTLHDMAGAGLLRDGPQLTAFVSHKVRNHSALILTRVARLERAMLEVLREQEPGAETGVWLPLSLRRLNQHLLDQGHDSNPETLRTLLKGLTLDGRGLAGARGSLDLRQTDRDHYRLRLHRDWPTLHRTAERRRAVAARILKTLLAKLPDDAPANGALLVAFGTDELTRALRDDLALSAELRDPLAAAERGLLFLHEHGAIILQSGFAVFRSAMTLRLLPQAKGRRYSEAQYQPLAQHYRERVFQIHVMNEYARLGAEKIRQALSLVTGYFTLGKEAFVKRWLADRREQLLRATTAESFRRIVEDLGNPEQIEIVAAHEDGNRLVLAGPGSGKTRVIVHRCAYLLRVLRVPAHRILVLCFNRGAALELRRRLAELVGEDACGVTVQTYHGFAMRLTGRSYAERLAAATDAALDFDGLIGEAVDLLEGRVDLPGIEPDTARERLLAGYRHILVDEYQDIDTEQYRLVAAIAGRAQDEDKLTLLAVGDDDQSIYAFRGANVECIRRFKADYAAELHHLVENYRSTGHIVAAANALIAHNRDRMKRDHPIRVDRRRATRPSGGRWQDLDGHARGRVLVLRVADPACQAAALVARIEELRRLGDQDWADIAVLARRHAILEPVRALCEHRGIPVDWPGDLPPLHRVREIDAFLSALTQRAREPLSAAALSAWLPERPNPWRSLLQRLIEDWRAEAGTIEVPAVDIAEFCYETLAEQRRERRLGEGLLLTTLHGAKGLEFPHVLVADGAWDAHPQSEEERRLFYVGMTRAKETLTLMAIAGSRHPYLTEIEGDWLVKIEPVVEPPPAEVIRRRYARLTPADLDLGYAGRMAPDAAIHRHLAALGPGDDVRWEPVGQDLFLLDQAGHRVARLSKRATARWLPDIDRIERIRVDALIRRDNRQNTPEHAQHCRSERWEVPLVEIRWRGP</sequence>
<feature type="domain" description="Helicase ATP-binding" evidence="11">
    <location>
        <begin position="171"/>
        <end position="351"/>
    </location>
</feature>
<keyword evidence="2 10" id="KW-0547">Nucleotide-binding</keyword>
<dbReference type="InterPro" id="IPR001650">
    <property type="entry name" value="Helicase_C-like"/>
</dbReference>
<evidence type="ECO:0000256" key="10">
    <source>
        <dbReference type="PROSITE-ProRule" id="PRU00560"/>
    </source>
</evidence>
<keyword evidence="4 10" id="KW-0347">Helicase</keyword>
<comment type="similarity">
    <text evidence="1">Belongs to the helicase family. RecQ subfamily.</text>
</comment>
<dbReference type="RefSeq" id="WP_245969437.1">
    <property type="nucleotide sequence ID" value="NZ_RBXL01000001.1"/>
</dbReference>
<dbReference type="PANTHER" id="PTHR13710:SF105">
    <property type="entry name" value="ATP-DEPENDENT DNA HELICASE Q1"/>
    <property type="match status" value="1"/>
</dbReference>
<dbReference type="Pfam" id="PF13245">
    <property type="entry name" value="AAA_19"/>
    <property type="match status" value="1"/>
</dbReference>
<comment type="caution">
    <text evidence="14">The sequence shown here is derived from an EMBL/GenBank/DDBJ whole genome shotgun (WGS) entry which is preliminary data.</text>
</comment>
<keyword evidence="7" id="KW-0413">Isomerase</keyword>
<dbReference type="InterPro" id="IPR027417">
    <property type="entry name" value="P-loop_NTPase"/>
</dbReference>
<evidence type="ECO:0000259" key="12">
    <source>
        <dbReference type="PROSITE" id="PS51194"/>
    </source>
</evidence>
<dbReference type="PANTHER" id="PTHR13710">
    <property type="entry name" value="DNA HELICASE RECQ FAMILY MEMBER"/>
    <property type="match status" value="1"/>
</dbReference>
<evidence type="ECO:0000256" key="6">
    <source>
        <dbReference type="ARBA" id="ARBA00023125"/>
    </source>
</evidence>
<dbReference type="GO" id="GO:0043590">
    <property type="term" value="C:bacterial nucleoid"/>
    <property type="evidence" value="ECO:0007669"/>
    <property type="project" value="TreeGrafter"/>
</dbReference>
<proteinExistence type="inferred from homology"/>
<evidence type="ECO:0000256" key="3">
    <source>
        <dbReference type="ARBA" id="ARBA00022801"/>
    </source>
</evidence>
<dbReference type="Pfam" id="PF00271">
    <property type="entry name" value="Helicase_C"/>
    <property type="match status" value="1"/>
</dbReference>
<dbReference type="GO" id="GO:0005737">
    <property type="term" value="C:cytoplasm"/>
    <property type="evidence" value="ECO:0007669"/>
    <property type="project" value="TreeGrafter"/>
</dbReference>
<dbReference type="SMART" id="SM00490">
    <property type="entry name" value="HELICc"/>
    <property type="match status" value="1"/>
</dbReference>
<evidence type="ECO:0000313" key="15">
    <source>
        <dbReference type="Proteomes" id="UP000274556"/>
    </source>
</evidence>
<dbReference type="Gene3D" id="3.40.50.300">
    <property type="entry name" value="P-loop containing nucleotide triphosphate hydrolases"/>
    <property type="match status" value="5"/>
</dbReference>
<keyword evidence="6" id="KW-0238">DNA-binding</keyword>
<dbReference type="PROSITE" id="PS51194">
    <property type="entry name" value="HELICASE_CTER"/>
    <property type="match status" value="1"/>
</dbReference>
<dbReference type="SMART" id="SM00487">
    <property type="entry name" value="DEXDc"/>
    <property type="match status" value="1"/>
</dbReference>
<dbReference type="GO" id="GO:0043138">
    <property type="term" value="F:3'-5' DNA helicase activity"/>
    <property type="evidence" value="ECO:0007669"/>
    <property type="project" value="UniProtKB-EC"/>
</dbReference>
<dbReference type="InterPro" id="IPR014016">
    <property type="entry name" value="UvrD-like_ATP-bd"/>
</dbReference>
<feature type="domain" description="UvrD-like helicase ATP-binding" evidence="13">
    <location>
        <begin position="987"/>
        <end position="1204"/>
    </location>
</feature>
<organism evidence="14 15">
    <name type="scientific">Thiocapsa rosea</name>
    <dbReference type="NCBI Taxonomy" id="69360"/>
    <lineage>
        <taxon>Bacteria</taxon>
        <taxon>Pseudomonadati</taxon>
        <taxon>Pseudomonadota</taxon>
        <taxon>Gammaproteobacteria</taxon>
        <taxon>Chromatiales</taxon>
        <taxon>Chromatiaceae</taxon>
        <taxon>Thiocapsa</taxon>
    </lineage>
</organism>
<dbReference type="Proteomes" id="UP000274556">
    <property type="component" value="Unassembled WGS sequence"/>
</dbReference>
<evidence type="ECO:0000256" key="8">
    <source>
        <dbReference type="ARBA" id="ARBA00034617"/>
    </source>
</evidence>
<evidence type="ECO:0000259" key="11">
    <source>
        <dbReference type="PROSITE" id="PS51192"/>
    </source>
</evidence>
<dbReference type="GO" id="GO:0003677">
    <property type="term" value="F:DNA binding"/>
    <property type="evidence" value="ECO:0007669"/>
    <property type="project" value="UniProtKB-KW"/>
</dbReference>
<dbReference type="EMBL" id="RBXL01000001">
    <property type="protein sequence ID" value="RKT43860.1"/>
    <property type="molecule type" value="Genomic_DNA"/>
</dbReference>
<dbReference type="InterPro" id="IPR011545">
    <property type="entry name" value="DEAD/DEAH_box_helicase_dom"/>
</dbReference>
<dbReference type="GO" id="GO:0005524">
    <property type="term" value="F:ATP binding"/>
    <property type="evidence" value="ECO:0007669"/>
    <property type="project" value="UniProtKB-UniRule"/>
</dbReference>
<feature type="domain" description="Helicase C-terminal" evidence="12">
    <location>
        <begin position="384"/>
        <end position="539"/>
    </location>
</feature>
<protein>
    <recommendedName>
        <fullName evidence="9">DNA 3'-5' helicase</fullName>
        <ecNumber evidence="9">5.6.2.4</ecNumber>
    </recommendedName>
</protein>
<reference evidence="14 15" key="1">
    <citation type="submission" date="2018-10" db="EMBL/GenBank/DDBJ databases">
        <title>Genomic Encyclopedia of Archaeal and Bacterial Type Strains, Phase II (KMG-II): from individual species to whole genera.</title>
        <authorList>
            <person name="Goeker M."/>
        </authorList>
    </citation>
    <scope>NUCLEOTIDE SEQUENCE [LARGE SCALE GENOMIC DNA]</scope>
    <source>
        <strain evidence="14 15">DSM 235</strain>
    </source>
</reference>
<dbReference type="NCBIfam" id="TIGR00614">
    <property type="entry name" value="recQ_fam"/>
    <property type="match status" value="1"/>
</dbReference>
<keyword evidence="5 10" id="KW-0067">ATP-binding</keyword>
<dbReference type="Pfam" id="PF13361">
    <property type="entry name" value="UvrD_C"/>
    <property type="match status" value="1"/>
</dbReference>
<dbReference type="PROSITE" id="PS51198">
    <property type="entry name" value="UVRD_HELICASE_ATP_BIND"/>
    <property type="match status" value="1"/>
</dbReference>
<keyword evidence="15" id="KW-1185">Reference proteome</keyword>
<dbReference type="InterPro" id="IPR014001">
    <property type="entry name" value="Helicase_ATP-bd"/>
</dbReference>
<dbReference type="InterPro" id="IPR004589">
    <property type="entry name" value="DNA_helicase_ATP-dep_RecQ"/>
</dbReference>
<feature type="binding site" evidence="10">
    <location>
        <begin position="1008"/>
        <end position="1015"/>
    </location>
    <ligand>
        <name>ATP</name>
        <dbReference type="ChEBI" id="CHEBI:30616"/>
    </ligand>
</feature>
<gene>
    <name evidence="14" type="ORF">BDD21_1223</name>
</gene>
<evidence type="ECO:0000313" key="14">
    <source>
        <dbReference type="EMBL" id="RKT43860.1"/>
    </source>
</evidence>
<evidence type="ECO:0000256" key="4">
    <source>
        <dbReference type="ARBA" id="ARBA00022806"/>
    </source>
</evidence>
<dbReference type="GO" id="GO:0016787">
    <property type="term" value="F:hydrolase activity"/>
    <property type="evidence" value="ECO:0007669"/>
    <property type="project" value="UniProtKB-UniRule"/>
</dbReference>
<evidence type="ECO:0000256" key="9">
    <source>
        <dbReference type="ARBA" id="ARBA00034808"/>
    </source>
</evidence>
<dbReference type="GO" id="GO:0030894">
    <property type="term" value="C:replisome"/>
    <property type="evidence" value="ECO:0007669"/>
    <property type="project" value="TreeGrafter"/>
</dbReference>
<dbReference type="Gene3D" id="1.10.486.10">
    <property type="entry name" value="PCRA, domain 4"/>
    <property type="match status" value="1"/>
</dbReference>
<evidence type="ECO:0000256" key="1">
    <source>
        <dbReference type="ARBA" id="ARBA00005446"/>
    </source>
</evidence>